<evidence type="ECO:0000256" key="4">
    <source>
        <dbReference type="SAM" id="Phobius"/>
    </source>
</evidence>
<name>A0A1E2ZZ92_9FIRM</name>
<dbReference type="Gene3D" id="1.10.10.60">
    <property type="entry name" value="Homeodomain-like"/>
    <property type="match status" value="2"/>
</dbReference>
<keyword evidence="4" id="KW-0812">Transmembrane</keyword>
<dbReference type="RefSeq" id="WP_069155103.1">
    <property type="nucleotide sequence ID" value="NZ_MCGH01000005.1"/>
</dbReference>
<feature type="transmembrane region" description="Helical" evidence="4">
    <location>
        <begin position="305"/>
        <end position="327"/>
    </location>
</feature>
<dbReference type="GO" id="GO:0003700">
    <property type="term" value="F:DNA-binding transcription factor activity"/>
    <property type="evidence" value="ECO:0007669"/>
    <property type="project" value="InterPro"/>
</dbReference>
<dbReference type="InterPro" id="IPR009057">
    <property type="entry name" value="Homeodomain-like_sf"/>
</dbReference>
<feature type="transmembrane region" description="Helical" evidence="4">
    <location>
        <begin position="12"/>
        <end position="34"/>
    </location>
</feature>
<keyword evidence="4" id="KW-0472">Membrane</keyword>
<keyword evidence="3" id="KW-0804">Transcription</keyword>
<reference evidence="6 7" key="1">
    <citation type="submission" date="2016-07" db="EMBL/GenBank/DDBJ databases">
        <title>Characterization of isolates of Eisenbergiella tayi derived from blood cultures, using whole genome sequencing.</title>
        <authorList>
            <person name="Burdz T."/>
            <person name="Wiebe D."/>
            <person name="Huynh C."/>
            <person name="Bernard K."/>
        </authorList>
    </citation>
    <scope>NUCLEOTIDE SEQUENCE [LARGE SCALE GENOMIC DNA]</scope>
    <source>
        <strain evidence="6 7">NML 110608</strain>
    </source>
</reference>
<evidence type="ECO:0000256" key="2">
    <source>
        <dbReference type="ARBA" id="ARBA00023125"/>
    </source>
</evidence>
<evidence type="ECO:0000259" key="5">
    <source>
        <dbReference type="PROSITE" id="PS01124"/>
    </source>
</evidence>
<dbReference type="InterPro" id="IPR018062">
    <property type="entry name" value="HTH_AraC-typ_CS"/>
</dbReference>
<dbReference type="EMBL" id="MCGH01000005">
    <property type="protein sequence ID" value="ODM01804.1"/>
    <property type="molecule type" value="Genomic_DNA"/>
</dbReference>
<dbReference type="Proteomes" id="UP000094067">
    <property type="component" value="Unassembled WGS sequence"/>
</dbReference>
<keyword evidence="1" id="KW-0805">Transcription regulation</keyword>
<evidence type="ECO:0000256" key="3">
    <source>
        <dbReference type="ARBA" id="ARBA00023163"/>
    </source>
</evidence>
<protein>
    <submittedName>
        <fullName evidence="6">HTH-type transcriptional regulator YesS</fullName>
    </submittedName>
</protein>
<accession>A0A1E2ZZ92</accession>
<proteinExistence type="predicted"/>
<dbReference type="InterPro" id="IPR018060">
    <property type="entry name" value="HTH_AraC"/>
</dbReference>
<dbReference type="SMART" id="SM00342">
    <property type="entry name" value="HTH_ARAC"/>
    <property type="match status" value="1"/>
</dbReference>
<dbReference type="SUPFAM" id="SSF46689">
    <property type="entry name" value="Homeodomain-like"/>
    <property type="match status" value="1"/>
</dbReference>
<dbReference type="PANTHER" id="PTHR43280:SF2">
    <property type="entry name" value="HTH-TYPE TRANSCRIPTIONAL REGULATOR EXSA"/>
    <property type="match status" value="1"/>
</dbReference>
<dbReference type="PROSITE" id="PS00041">
    <property type="entry name" value="HTH_ARAC_FAMILY_1"/>
    <property type="match status" value="1"/>
</dbReference>
<dbReference type="PROSITE" id="PS01124">
    <property type="entry name" value="HTH_ARAC_FAMILY_2"/>
    <property type="match status" value="1"/>
</dbReference>
<dbReference type="Pfam" id="PF12833">
    <property type="entry name" value="HTH_18"/>
    <property type="match status" value="1"/>
</dbReference>
<dbReference type="PANTHER" id="PTHR43280">
    <property type="entry name" value="ARAC-FAMILY TRANSCRIPTIONAL REGULATOR"/>
    <property type="match status" value="1"/>
</dbReference>
<organism evidence="6 7">
    <name type="scientific">Eisenbergiella tayi</name>
    <dbReference type="NCBI Taxonomy" id="1432052"/>
    <lineage>
        <taxon>Bacteria</taxon>
        <taxon>Bacillati</taxon>
        <taxon>Bacillota</taxon>
        <taxon>Clostridia</taxon>
        <taxon>Lachnospirales</taxon>
        <taxon>Lachnospiraceae</taxon>
        <taxon>Eisenbergiella</taxon>
    </lineage>
</organism>
<gene>
    <name evidence="6" type="primary">yesS_19</name>
    <name evidence="6" type="ORF">BEI61_05796</name>
</gene>
<sequence length="727" mass="83856">MNGKERRKGSYLKFLFSYVIVFLLPVMVMLVYFYPAVSRNMNERAVIAGNHSLMLLKNSVDTQFRMISNYPSAILKDPDISARMLHDGSPYDHYLLQMELKKIVGTNPFPEKVLLFNRNDGLFFGTDAIFSSWEMNNPGSTFYYDNWDKEAFMTYYLGLKQMDVRKAEPVFINQTLMNDMITVSLPVPVGNPRAELVLIVLIREKNLFSDMSSLQAEGDEGSFFAVLDEKNRPIAVSAHDRGLKNEDITELVEAYGNEEADEKGKEDGPYLISSLDSNYYDMKYVIIQDKSKIQQGMNQVSRNTLFLFVALLAGGTVLIWGLAHISYKPFLLMKKKVSTREEQLKNYFFTQCLGGVFTEEEQVMENAEDCSVWLFSLNCCIVCQGTDREAQRQQVTSLLEKVNQRGKTEADNGEKEAETFFCYRPEGLNKEYETLLMTFKNGKIQEQWMTAFREIYQAEKLPLYVGIGRSAALADIHTSYMLSVAAIEYARTRKRPAMVNYDSMEVKRVENLDEVFECGRHLEIAILRKSRTELLNCTGRMVKYLEGLREAEETYKVVYRNMYNLLSRELNARGEKKEYIYTIADKKKMDYAMMEQAFASLAAQLSQLWDKEEPKEGEDMDIQDVFRYMEENFGDYNLSLQSAAEKFGMTYSNMSHYFKNSTGVNFSTWLERLRVEKAKELLEHSEEPLEKTAAAVGYSTANGFGRVFKKHCGMTPGEYRKNIRNRE</sequence>
<dbReference type="PATRIC" id="fig|1432052.4.peg.6424"/>
<feature type="domain" description="HTH araC/xylS-type" evidence="5">
    <location>
        <begin position="623"/>
        <end position="722"/>
    </location>
</feature>
<keyword evidence="4" id="KW-1133">Transmembrane helix</keyword>
<evidence type="ECO:0000313" key="7">
    <source>
        <dbReference type="Proteomes" id="UP000094067"/>
    </source>
</evidence>
<dbReference type="AlphaFoldDB" id="A0A1E2ZZ92"/>
<dbReference type="GO" id="GO:0043565">
    <property type="term" value="F:sequence-specific DNA binding"/>
    <property type="evidence" value="ECO:0007669"/>
    <property type="project" value="InterPro"/>
</dbReference>
<evidence type="ECO:0000313" key="6">
    <source>
        <dbReference type="EMBL" id="ODM01804.1"/>
    </source>
</evidence>
<comment type="caution">
    <text evidence="6">The sequence shown here is derived from an EMBL/GenBank/DDBJ whole genome shotgun (WGS) entry which is preliminary data.</text>
</comment>
<keyword evidence="2" id="KW-0238">DNA-binding</keyword>
<evidence type="ECO:0000256" key="1">
    <source>
        <dbReference type="ARBA" id="ARBA00023015"/>
    </source>
</evidence>